<evidence type="ECO:0000313" key="2">
    <source>
        <dbReference type="EMBL" id="GGJ05198.1"/>
    </source>
</evidence>
<accession>A0A917NJJ0</accession>
<keyword evidence="1" id="KW-1133">Transmembrane helix</keyword>
<dbReference type="Proteomes" id="UP000637695">
    <property type="component" value="Unassembled WGS sequence"/>
</dbReference>
<protein>
    <recommendedName>
        <fullName evidence="4">DUF5317 domain-containing protein</fullName>
    </recommendedName>
</protein>
<organism evidence="2 3">
    <name type="scientific">Alicyclobacillus cellulosilyticus</name>
    <dbReference type="NCBI Taxonomy" id="1003997"/>
    <lineage>
        <taxon>Bacteria</taxon>
        <taxon>Bacillati</taxon>
        <taxon>Bacillota</taxon>
        <taxon>Bacilli</taxon>
        <taxon>Bacillales</taxon>
        <taxon>Alicyclobacillaceae</taxon>
        <taxon>Alicyclobacillus</taxon>
    </lineage>
</organism>
<dbReference type="Pfam" id="PF17248">
    <property type="entry name" value="DUF5317"/>
    <property type="match status" value="1"/>
</dbReference>
<keyword evidence="3" id="KW-1185">Reference proteome</keyword>
<reference evidence="2" key="2">
    <citation type="submission" date="2020-09" db="EMBL/GenBank/DDBJ databases">
        <authorList>
            <person name="Sun Q."/>
            <person name="Ohkuma M."/>
        </authorList>
    </citation>
    <scope>NUCLEOTIDE SEQUENCE</scope>
    <source>
        <strain evidence="2">JCM 18487</strain>
    </source>
</reference>
<evidence type="ECO:0000313" key="3">
    <source>
        <dbReference type="Proteomes" id="UP000637695"/>
    </source>
</evidence>
<dbReference type="InterPro" id="IPR035168">
    <property type="entry name" value="DUF5317"/>
</dbReference>
<feature type="transmembrane region" description="Helical" evidence="1">
    <location>
        <begin position="46"/>
        <end position="72"/>
    </location>
</feature>
<comment type="caution">
    <text evidence="2">The sequence shown here is derived from an EMBL/GenBank/DDBJ whole genome shotgun (WGS) entry which is preliminary data.</text>
</comment>
<keyword evidence="1" id="KW-0472">Membrane</keyword>
<evidence type="ECO:0008006" key="4">
    <source>
        <dbReference type="Google" id="ProtNLM"/>
    </source>
</evidence>
<evidence type="ECO:0000256" key="1">
    <source>
        <dbReference type="SAM" id="Phobius"/>
    </source>
</evidence>
<dbReference type="AlphaFoldDB" id="A0A917NJJ0"/>
<reference evidence="2" key="1">
    <citation type="journal article" date="2014" name="Int. J. Syst. Evol. Microbiol.">
        <title>Complete genome sequence of Corynebacterium casei LMG S-19264T (=DSM 44701T), isolated from a smear-ripened cheese.</title>
        <authorList>
            <consortium name="US DOE Joint Genome Institute (JGI-PGF)"/>
            <person name="Walter F."/>
            <person name="Albersmeier A."/>
            <person name="Kalinowski J."/>
            <person name="Ruckert C."/>
        </authorList>
    </citation>
    <scope>NUCLEOTIDE SEQUENCE</scope>
    <source>
        <strain evidence="2">JCM 18487</strain>
    </source>
</reference>
<feature type="transmembrane region" description="Helical" evidence="1">
    <location>
        <begin position="151"/>
        <end position="171"/>
    </location>
</feature>
<dbReference type="EMBL" id="BMOY01000017">
    <property type="protein sequence ID" value="GGJ05198.1"/>
    <property type="molecule type" value="Genomic_DNA"/>
</dbReference>
<dbReference type="RefSeq" id="WP_188881902.1">
    <property type="nucleotide sequence ID" value="NZ_BMOY01000017.1"/>
</dbReference>
<gene>
    <name evidence="2" type="ORF">GCM10010885_12860</name>
</gene>
<proteinExistence type="predicted"/>
<name>A0A917NJJ0_9BACL</name>
<sequence>MGFEILALFIGFILGWLKKGSFWNLTNLPLRGLLTLPVAFVLEYLSVHVFSGLMYEVSIVVSYILSLVFCALNFRLPGVVWAGLGTLSNFIAMAANGLRMPVYLPAVKQMGAGLVERLLHGDFNKSIAMSSHTRLNFLGDIFSIRVPPPSIISIGDILIMTGIIILVQYGMTMARRETRRESSVME</sequence>
<feature type="transmembrane region" description="Helical" evidence="1">
    <location>
        <begin position="79"/>
        <end position="98"/>
    </location>
</feature>
<keyword evidence="1" id="KW-0812">Transmembrane</keyword>